<protein>
    <submittedName>
        <fullName evidence="2">Uncharacterized protein</fullName>
    </submittedName>
</protein>
<name>K0IHT5_NITGG</name>
<gene>
    <name evidence="2" type="ordered locus">Ngar_c25830</name>
</gene>
<evidence type="ECO:0000313" key="2">
    <source>
        <dbReference type="EMBL" id="AFU59505.1"/>
    </source>
</evidence>
<dbReference type="KEGG" id="nga:Ngar_c25830"/>
<dbReference type="Proteomes" id="UP000008037">
    <property type="component" value="Chromosome"/>
</dbReference>
<keyword evidence="3" id="KW-1185">Reference proteome</keyword>
<organism evidence="2 3">
    <name type="scientific">Nitrososphaera gargensis (strain Ga9.2)</name>
    <dbReference type="NCBI Taxonomy" id="1237085"/>
    <lineage>
        <taxon>Archaea</taxon>
        <taxon>Nitrososphaerota</taxon>
        <taxon>Nitrososphaeria</taxon>
        <taxon>Nitrososphaerales</taxon>
        <taxon>Nitrososphaeraceae</taxon>
        <taxon>Nitrososphaera</taxon>
    </lineage>
</organism>
<evidence type="ECO:0000256" key="1">
    <source>
        <dbReference type="SAM" id="MobiDB-lite"/>
    </source>
</evidence>
<evidence type="ECO:0000313" key="3">
    <source>
        <dbReference type="Proteomes" id="UP000008037"/>
    </source>
</evidence>
<dbReference type="GeneID" id="13794602"/>
<dbReference type="RefSeq" id="WP_015020040.1">
    <property type="nucleotide sequence ID" value="NC_018719.1"/>
</dbReference>
<dbReference type="EMBL" id="CP002408">
    <property type="protein sequence ID" value="AFU59505.1"/>
    <property type="molecule type" value="Genomic_DNA"/>
</dbReference>
<dbReference type="AlphaFoldDB" id="K0IHT5"/>
<sequence>MERQELKIQKAWQRLDARAARKLPKREVEFYSEIGKKGGEARAEDKESLREAGRNRRTEIRSKT</sequence>
<accession>K0IHT5</accession>
<proteinExistence type="predicted"/>
<dbReference type="HOGENOM" id="CLU_2857214_0_0_2"/>
<dbReference type="InParanoid" id="K0IHT5"/>
<dbReference type="BioCyc" id="CNIT1237085:G1324-2583-MONOMER"/>
<feature type="region of interest" description="Disordered" evidence="1">
    <location>
        <begin position="37"/>
        <end position="64"/>
    </location>
</feature>
<reference evidence="2 3" key="1">
    <citation type="journal article" date="2012" name="Environ. Microbiol.">
        <title>The genome of the ammonia-oxidizing Candidatus Nitrososphaera gargensis: insights into metabolic versatility and environmental adaptations.</title>
        <authorList>
            <person name="Spang A."/>
            <person name="Poehlein A."/>
            <person name="Offre P."/>
            <person name="Zumbragel S."/>
            <person name="Haider S."/>
            <person name="Rychlik N."/>
            <person name="Nowka B."/>
            <person name="Schmeisser C."/>
            <person name="Lebedeva E.V."/>
            <person name="Rattei T."/>
            <person name="Bohm C."/>
            <person name="Schmid M."/>
            <person name="Galushko A."/>
            <person name="Hatzenpichler R."/>
            <person name="Weinmaier T."/>
            <person name="Daniel R."/>
            <person name="Schleper C."/>
            <person name="Spieck E."/>
            <person name="Streit W."/>
            <person name="Wagner M."/>
        </authorList>
    </citation>
    <scope>NUCLEOTIDE SEQUENCE [LARGE SCALE GENOMIC DNA]</scope>
    <source>
        <strain evidence="3">Ga9.2</strain>
    </source>
</reference>